<dbReference type="EMBL" id="JAKCXM010000133">
    <property type="protein sequence ID" value="KAJ0401250.1"/>
    <property type="molecule type" value="Genomic_DNA"/>
</dbReference>
<reference evidence="2" key="1">
    <citation type="submission" date="2021-12" db="EMBL/GenBank/DDBJ databases">
        <title>Prjna785345.</title>
        <authorList>
            <person name="Rujirawat T."/>
            <person name="Krajaejun T."/>
        </authorList>
    </citation>
    <scope>NUCLEOTIDE SEQUENCE</scope>
    <source>
        <strain evidence="2">Pi057C3</strain>
    </source>
</reference>
<dbReference type="Proteomes" id="UP001209570">
    <property type="component" value="Unassembled WGS sequence"/>
</dbReference>
<dbReference type="AlphaFoldDB" id="A0AAD5M1S2"/>
<name>A0AAD5M1S2_PYTIN</name>
<dbReference type="InterPro" id="IPR050868">
    <property type="entry name" value="ELMO_domain-containing"/>
</dbReference>
<evidence type="ECO:0000259" key="1">
    <source>
        <dbReference type="Pfam" id="PF04727"/>
    </source>
</evidence>
<dbReference type="Pfam" id="PF04727">
    <property type="entry name" value="ELMO_CED12"/>
    <property type="match status" value="1"/>
</dbReference>
<comment type="caution">
    <text evidence="2">The sequence shown here is derived from an EMBL/GenBank/DDBJ whole genome shotgun (WGS) entry which is preliminary data.</text>
</comment>
<dbReference type="InterPro" id="IPR006816">
    <property type="entry name" value="ELMO_dom"/>
</dbReference>
<protein>
    <recommendedName>
        <fullName evidence="1">ELMO domain-containing protein</fullName>
    </recommendedName>
</protein>
<proteinExistence type="predicted"/>
<dbReference type="PANTHER" id="PTHR12771">
    <property type="entry name" value="ENGULFMENT AND CELL MOTILITY"/>
    <property type="match status" value="1"/>
</dbReference>
<accession>A0AAD5M1S2</accession>
<evidence type="ECO:0000313" key="3">
    <source>
        <dbReference type="Proteomes" id="UP001209570"/>
    </source>
</evidence>
<sequence length="211" mass="24101">MTAAAHVRRQAAASESFFTHVWRWIKVTIWRVLLGQSELERICTPAAGTVDEVQRTTRFRTSLALSGALVTTCNVVFDFDGFDTDVVAKGLIHDARINEDKLRALVESNHPTRWYPFSVTGINITGFIVDLIRERLLDVKLYRLAPLHANHRDETIASGTDGIHEVYCDIFTRFNKLWVDSNPRDVMAFPTIFQSLKDTIRSELLARSFEY</sequence>
<gene>
    <name evidence="2" type="ORF">P43SY_010974</name>
</gene>
<dbReference type="PANTHER" id="PTHR12771:SF51">
    <property type="entry name" value="LD01482P"/>
    <property type="match status" value="1"/>
</dbReference>
<feature type="domain" description="ELMO" evidence="1">
    <location>
        <begin position="95"/>
        <end position="192"/>
    </location>
</feature>
<organism evidence="2 3">
    <name type="scientific">Pythium insidiosum</name>
    <name type="common">Pythiosis disease agent</name>
    <dbReference type="NCBI Taxonomy" id="114742"/>
    <lineage>
        <taxon>Eukaryota</taxon>
        <taxon>Sar</taxon>
        <taxon>Stramenopiles</taxon>
        <taxon>Oomycota</taxon>
        <taxon>Peronosporomycetes</taxon>
        <taxon>Pythiales</taxon>
        <taxon>Pythiaceae</taxon>
        <taxon>Pythium</taxon>
    </lineage>
</organism>
<keyword evidence="3" id="KW-1185">Reference proteome</keyword>
<evidence type="ECO:0000313" key="2">
    <source>
        <dbReference type="EMBL" id="KAJ0401250.1"/>
    </source>
</evidence>